<proteinExistence type="predicted"/>
<dbReference type="EMBL" id="KN817598">
    <property type="protein sequence ID" value="KJA17804.1"/>
    <property type="molecule type" value="Genomic_DNA"/>
</dbReference>
<evidence type="ECO:0000313" key="2">
    <source>
        <dbReference type="Proteomes" id="UP000054270"/>
    </source>
</evidence>
<sequence length="73" mass="8226">MCLWRKISPKCVFACSPALAQVKISQRHSISTCTAPDIQRAVYICIHAPLPRAARHRSVCMRTWRGITSRCVS</sequence>
<dbReference type="AlphaFoldDB" id="A0A0D2NFP5"/>
<gene>
    <name evidence="1" type="ORF">HYPSUDRAFT_1002622</name>
</gene>
<keyword evidence="2" id="KW-1185">Reference proteome</keyword>
<reference evidence="2" key="1">
    <citation type="submission" date="2014-04" db="EMBL/GenBank/DDBJ databases">
        <title>Evolutionary Origins and Diversification of the Mycorrhizal Mutualists.</title>
        <authorList>
            <consortium name="DOE Joint Genome Institute"/>
            <consortium name="Mycorrhizal Genomics Consortium"/>
            <person name="Kohler A."/>
            <person name="Kuo A."/>
            <person name="Nagy L.G."/>
            <person name="Floudas D."/>
            <person name="Copeland A."/>
            <person name="Barry K.W."/>
            <person name="Cichocki N."/>
            <person name="Veneault-Fourrey C."/>
            <person name="LaButti K."/>
            <person name="Lindquist E.A."/>
            <person name="Lipzen A."/>
            <person name="Lundell T."/>
            <person name="Morin E."/>
            <person name="Murat C."/>
            <person name="Riley R."/>
            <person name="Ohm R."/>
            <person name="Sun H."/>
            <person name="Tunlid A."/>
            <person name="Henrissat B."/>
            <person name="Grigoriev I.V."/>
            <person name="Hibbett D.S."/>
            <person name="Martin F."/>
        </authorList>
    </citation>
    <scope>NUCLEOTIDE SEQUENCE [LARGE SCALE GENOMIC DNA]</scope>
    <source>
        <strain evidence="2">FD-334 SS-4</strain>
    </source>
</reference>
<organism evidence="1 2">
    <name type="scientific">Hypholoma sublateritium (strain FD-334 SS-4)</name>
    <dbReference type="NCBI Taxonomy" id="945553"/>
    <lineage>
        <taxon>Eukaryota</taxon>
        <taxon>Fungi</taxon>
        <taxon>Dikarya</taxon>
        <taxon>Basidiomycota</taxon>
        <taxon>Agaricomycotina</taxon>
        <taxon>Agaricomycetes</taxon>
        <taxon>Agaricomycetidae</taxon>
        <taxon>Agaricales</taxon>
        <taxon>Agaricineae</taxon>
        <taxon>Strophariaceae</taxon>
        <taxon>Hypholoma</taxon>
    </lineage>
</organism>
<dbReference type="Proteomes" id="UP000054270">
    <property type="component" value="Unassembled WGS sequence"/>
</dbReference>
<accession>A0A0D2NFP5</accession>
<evidence type="ECO:0000313" key="1">
    <source>
        <dbReference type="EMBL" id="KJA17804.1"/>
    </source>
</evidence>
<name>A0A0D2NFP5_HYPSF</name>
<protein>
    <submittedName>
        <fullName evidence="1">Uncharacterized protein</fullName>
    </submittedName>
</protein>